<sequence length="669" mass="75927">MITMVRERQRDERGRTGSPDGGCSLLCGRSSSICSKSHFRAVLTVCVILVGTAFVIAVVVISSYFHSRNAVELSLSQDLKKSFCCPDHLTLMAQYVNINANPCSSFFQYVCSNVIRHGLWKGERLNFELERFMVTGVVPEKFQPVGRVGRFLMALHKSCLKTMFGDDSFVSHVAFTLTQRMRHLLGNVSSATSFMYFLTTALCYQFPSVLDISFSPFESVMTLYVEGVCELKDFLVDSLNAALESTRQILRTAVTVKSVLTFMKKLCSRFPNTTEGAMYAFSNDRDIIDKHVWSVEDIEAGLSYLALKVDNEVTIRVLGVRQIRAIHDILGVEKDKGSIAAYFLWHSVTNAMRQLKSQPVSYQKAFELCRNTAVALENLWNRFMAEALATPEKDEQVAATFSAVRRAIFQDSLSSWIFDTGDVDILRHYFSNLTVLTPSVFLQTSIALPTSTEDFLDNLVRAREYSFRVSRMRYNRSWPRDILLYGSFVIHDQTQYIITPEIYDSVYVRPTYSTLLNMAVLGQLLAEALWYVTLFRTAWSPATMANIKRMQTCFADAYLGDIHPRYRDETISHALGMQSVLRAFERPDWHDTKIAWSMWKMSHAQFFHILATYSTCRRGFQPENVRYTDGALKYVKDFVDAFRCGSDTGMAASGRCGINRKNAAGLNVV</sequence>
<evidence type="ECO:0000313" key="2">
    <source>
        <dbReference type="Proteomes" id="UP000821865"/>
    </source>
</evidence>
<accession>A0ACB8CM93</accession>
<proteinExistence type="predicted"/>
<protein>
    <submittedName>
        <fullName evidence="1">Uncharacterized protein</fullName>
    </submittedName>
</protein>
<comment type="caution">
    <text evidence="1">The sequence shown here is derived from an EMBL/GenBank/DDBJ whole genome shotgun (WGS) entry which is preliminary data.</text>
</comment>
<keyword evidence="2" id="KW-1185">Reference proteome</keyword>
<dbReference type="Proteomes" id="UP000821865">
    <property type="component" value="Chromosome 6"/>
</dbReference>
<gene>
    <name evidence="1" type="ORF">HPB49_020512</name>
</gene>
<reference evidence="1" key="1">
    <citation type="submission" date="2020-05" db="EMBL/GenBank/DDBJ databases">
        <title>Large-scale comparative analyses of tick genomes elucidate their genetic diversity and vector capacities.</title>
        <authorList>
            <person name="Jia N."/>
            <person name="Wang J."/>
            <person name="Shi W."/>
            <person name="Du L."/>
            <person name="Sun Y."/>
            <person name="Zhan W."/>
            <person name="Jiang J."/>
            <person name="Wang Q."/>
            <person name="Zhang B."/>
            <person name="Ji P."/>
            <person name="Sakyi L.B."/>
            <person name="Cui X."/>
            <person name="Yuan T."/>
            <person name="Jiang B."/>
            <person name="Yang W."/>
            <person name="Lam T.T.-Y."/>
            <person name="Chang Q."/>
            <person name="Ding S."/>
            <person name="Wang X."/>
            <person name="Zhu J."/>
            <person name="Ruan X."/>
            <person name="Zhao L."/>
            <person name="Wei J."/>
            <person name="Que T."/>
            <person name="Du C."/>
            <person name="Cheng J."/>
            <person name="Dai P."/>
            <person name="Han X."/>
            <person name="Huang E."/>
            <person name="Gao Y."/>
            <person name="Liu J."/>
            <person name="Shao H."/>
            <person name="Ye R."/>
            <person name="Li L."/>
            <person name="Wei W."/>
            <person name="Wang X."/>
            <person name="Wang C."/>
            <person name="Yang T."/>
            <person name="Huo Q."/>
            <person name="Li W."/>
            <person name="Guo W."/>
            <person name="Chen H."/>
            <person name="Zhou L."/>
            <person name="Ni X."/>
            <person name="Tian J."/>
            <person name="Zhou Y."/>
            <person name="Sheng Y."/>
            <person name="Liu T."/>
            <person name="Pan Y."/>
            <person name="Xia L."/>
            <person name="Li J."/>
            <person name="Zhao F."/>
            <person name="Cao W."/>
        </authorList>
    </citation>
    <scope>NUCLEOTIDE SEQUENCE</scope>
    <source>
        <strain evidence="1">Dsil-2018</strain>
    </source>
</reference>
<dbReference type="EMBL" id="CM023475">
    <property type="protein sequence ID" value="KAH7946108.1"/>
    <property type="molecule type" value="Genomic_DNA"/>
</dbReference>
<organism evidence="1 2">
    <name type="scientific">Dermacentor silvarum</name>
    <name type="common">Tick</name>
    <dbReference type="NCBI Taxonomy" id="543639"/>
    <lineage>
        <taxon>Eukaryota</taxon>
        <taxon>Metazoa</taxon>
        <taxon>Ecdysozoa</taxon>
        <taxon>Arthropoda</taxon>
        <taxon>Chelicerata</taxon>
        <taxon>Arachnida</taxon>
        <taxon>Acari</taxon>
        <taxon>Parasitiformes</taxon>
        <taxon>Ixodida</taxon>
        <taxon>Ixodoidea</taxon>
        <taxon>Ixodidae</taxon>
        <taxon>Rhipicephalinae</taxon>
        <taxon>Dermacentor</taxon>
    </lineage>
</organism>
<name>A0ACB8CM93_DERSI</name>
<evidence type="ECO:0000313" key="1">
    <source>
        <dbReference type="EMBL" id="KAH7946108.1"/>
    </source>
</evidence>